<name>A0A1Y6C9V1_9BACT</name>
<keyword evidence="4" id="KW-1185">Reference proteome</keyword>
<feature type="transmembrane region" description="Helical" evidence="1">
    <location>
        <begin position="21"/>
        <end position="37"/>
    </location>
</feature>
<feature type="transmembrane region" description="Helical" evidence="1">
    <location>
        <begin position="190"/>
        <end position="209"/>
    </location>
</feature>
<dbReference type="SUPFAM" id="SSF48317">
    <property type="entry name" value="Acid phosphatase/Vanadium-dependent haloperoxidase"/>
    <property type="match status" value="1"/>
</dbReference>
<evidence type="ECO:0000259" key="2">
    <source>
        <dbReference type="Pfam" id="PF01569"/>
    </source>
</evidence>
<dbReference type="Pfam" id="PF01569">
    <property type="entry name" value="PAP2"/>
    <property type="match status" value="1"/>
</dbReference>
<feature type="transmembrane region" description="Helical" evidence="1">
    <location>
        <begin position="163"/>
        <end position="183"/>
    </location>
</feature>
<dbReference type="Gene3D" id="1.20.144.10">
    <property type="entry name" value="Phosphatidic acid phosphatase type 2/haloperoxidase"/>
    <property type="match status" value="1"/>
</dbReference>
<keyword evidence="1" id="KW-1133">Transmembrane helix</keyword>
<evidence type="ECO:0000256" key="1">
    <source>
        <dbReference type="SAM" id="Phobius"/>
    </source>
</evidence>
<evidence type="ECO:0000313" key="3">
    <source>
        <dbReference type="EMBL" id="SMF53509.1"/>
    </source>
</evidence>
<feature type="transmembrane region" description="Helical" evidence="1">
    <location>
        <begin position="72"/>
        <end position="88"/>
    </location>
</feature>
<feature type="transmembrane region" description="Helical" evidence="1">
    <location>
        <begin position="100"/>
        <end position="122"/>
    </location>
</feature>
<feature type="domain" description="Phosphatidic acid phosphatase type 2/haloperoxidase" evidence="2">
    <location>
        <begin position="108"/>
        <end position="241"/>
    </location>
</feature>
<keyword evidence="1" id="KW-0472">Membrane</keyword>
<accession>A0A1Y6C9V1</accession>
<dbReference type="EMBL" id="FWZT01000016">
    <property type="protein sequence ID" value="SMF53509.1"/>
    <property type="molecule type" value="Genomic_DNA"/>
</dbReference>
<keyword evidence="1" id="KW-0812">Transmembrane</keyword>
<sequence length="285" mass="32648">MQHQKLALTRLQELVPQAGTIKILVATCFVLAAIGPWDQPLTHWLAEHRVASFAQYWHQSIFEGDPIGASDYPVFLYIIALVVLILILPWKAKHDRLARLWLWSSFILYSGLVTAIGFIHPLKHLWGRARPYLVAKDEAPFSPWYLPGAFDWMSDRFSGSLPSGHTSTFLILITLSYCIYHRFYRQKTRLILVLALLASISLSFAMGVSRSMQMQHWVTDWILSVGGGWALIHYLFYQVWKMDQRLTPTSHGKTPSLSAMTLIAIPILMLGWFLSLRLLWSLLGR</sequence>
<dbReference type="STRING" id="1513793.SAMN06296036_116132"/>
<dbReference type="Proteomes" id="UP000192907">
    <property type="component" value="Unassembled WGS sequence"/>
</dbReference>
<dbReference type="InterPro" id="IPR000326">
    <property type="entry name" value="PAP2/HPO"/>
</dbReference>
<dbReference type="InterPro" id="IPR036938">
    <property type="entry name" value="PAP2/HPO_sf"/>
</dbReference>
<dbReference type="RefSeq" id="WP_132321660.1">
    <property type="nucleotide sequence ID" value="NZ_FWZT01000016.1"/>
</dbReference>
<gene>
    <name evidence="3" type="ORF">SAMN06296036_116132</name>
</gene>
<dbReference type="AlphaFoldDB" id="A0A1Y6C9V1"/>
<protein>
    <submittedName>
        <fullName evidence="3">PAP2 superfamily protein</fullName>
    </submittedName>
</protein>
<feature type="transmembrane region" description="Helical" evidence="1">
    <location>
        <begin position="221"/>
        <end position="240"/>
    </location>
</feature>
<dbReference type="OrthoDB" id="9801622at2"/>
<reference evidence="4" key="1">
    <citation type="submission" date="2017-04" db="EMBL/GenBank/DDBJ databases">
        <authorList>
            <person name="Varghese N."/>
            <person name="Submissions S."/>
        </authorList>
    </citation>
    <scope>NUCLEOTIDE SEQUENCE [LARGE SCALE GENOMIC DNA]</scope>
    <source>
        <strain evidence="4">RKEM611</strain>
    </source>
</reference>
<organism evidence="3 4">
    <name type="scientific">Pseudobacteriovorax antillogorgiicola</name>
    <dbReference type="NCBI Taxonomy" id="1513793"/>
    <lineage>
        <taxon>Bacteria</taxon>
        <taxon>Pseudomonadati</taxon>
        <taxon>Bdellovibrionota</taxon>
        <taxon>Oligoflexia</taxon>
        <taxon>Oligoflexales</taxon>
        <taxon>Pseudobacteriovoracaceae</taxon>
        <taxon>Pseudobacteriovorax</taxon>
    </lineage>
</organism>
<proteinExistence type="predicted"/>
<feature type="transmembrane region" description="Helical" evidence="1">
    <location>
        <begin position="261"/>
        <end position="280"/>
    </location>
</feature>
<evidence type="ECO:0000313" key="4">
    <source>
        <dbReference type="Proteomes" id="UP000192907"/>
    </source>
</evidence>